<dbReference type="EMBL" id="VOFY01001889">
    <property type="protein sequence ID" value="KAA8577814.1"/>
    <property type="molecule type" value="Genomic_DNA"/>
</dbReference>
<evidence type="ECO:0000256" key="1">
    <source>
        <dbReference type="SAM" id="MobiDB-lite"/>
    </source>
</evidence>
<proteinExistence type="predicted"/>
<dbReference type="AlphaFoldDB" id="A0A5J5C7P0"/>
<accession>A0A5J5C7P0</accession>
<evidence type="ECO:0000313" key="4">
    <source>
        <dbReference type="Proteomes" id="UP000327493"/>
    </source>
</evidence>
<organism evidence="3 4">
    <name type="scientific">Etheostoma spectabile</name>
    <name type="common">orangethroat darter</name>
    <dbReference type="NCBI Taxonomy" id="54343"/>
    <lineage>
        <taxon>Eukaryota</taxon>
        <taxon>Metazoa</taxon>
        <taxon>Chordata</taxon>
        <taxon>Craniata</taxon>
        <taxon>Vertebrata</taxon>
        <taxon>Euteleostomi</taxon>
        <taxon>Actinopterygii</taxon>
        <taxon>Neopterygii</taxon>
        <taxon>Teleostei</taxon>
        <taxon>Neoteleostei</taxon>
        <taxon>Acanthomorphata</taxon>
        <taxon>Eupercaria</taxon>
        <taxon>Perciformes</taxon>
        <taxon>Percoidei</taxon>
        <taxon>Percidae</taxon>
        <taxon>Etheostomatinae</taxon>
        <taxon>Etheostoma</taxon>
    </lineage>
</organism>
<gene>
    <name evidence="3" type="ORF">FQN60_000078</name>
    <name evidence="2" type="ORF">FQN60_007327</name>
</gene>
<dbReference type="Proteomes" id="UP000327493">
    <property type="component" value="Unassembled WGS sequence"/>
</dbReference>
<dbReference type="EMBL" id="VOFY01001928">
    <property type="protein sequence ID" value="KAA8577791.1"/>
    <property type="molecule type" value="Genomic_DNA"/>
</dbReference>
<feature type="region of interest" description="Disordered" evidence="1">
    <location>
        <begin position="1"/>
        <end position="69"/>
    </location>
</feature>
<name>A0A5J5C7P0_9PERO</name>
<protein>
    <submittedName>
        <fullName evidence="3">Uncharacterized protein</fullName>
    </submittedName>
</protein>
<reference evidence="3 4" key="1">
    <citation type="submission" date="2019-08" db="EMBL/GenBank/DDBJ databases">
        <title>A chromosome-level genome assembly, high-density linkage maps, and genome scans reveal the genomic architecture of hybrid incompatibilities underlying speciation via character displacement in darters (Percidae: Etheostominae).</title>
        <authorList>
            <person name="Moran R.L."/>
            <person name="Catchen J.M."/>
            <person name="Fuller R.C."/>
        </authorList>
    </citation>
    <scope>NUCLEOTIDE SEQUENCE [LARGE SCALE GENOMIC DNA]</scope>
    <source>
        <strain evidence="3">EspeVRDwgs_2016</strain>
        <tissue evidence="3">Muscle</tissue>
    </source>
</reference>
<feature type="non-terminal residue" evidence="3">
    <location>
        <position position="96"/>
    </location>
</feature>
<evidence type="ECO:0000313" key="2">
    <source>
        <dbReference type="EMBL" id="KAA8577791.1"/>
    </source>
</evidence>
<keyword evidence="4" id="KW-1185">Reference proteome</keyword>
<comment type="caution">
    <text evidence="3">The sequence shown here is derived from an EMBL/GenBank/DDBJ whole genome shotgun (WGS) entry which is preliminary data.</text>
</comment>
<sequence>MVKGKTKTFYRQAGAGTSESSARARIGRALNSLAQRKPSRSSKQTPGPVMDGGSRDPPGQVRNALPGMSAHATCPRPGCGAPESVRHLLWECSAAV</sequence>
<evidence type="ECO:0000313" key="3">
    <source>
        <dbReference type="EMBL" id="KAA8577814.1"/>
    </source>
</evidence>